<evidence type="ECO:0000313" key="3">
    <source>
        <dbReference type="Proteomes" id="UP000472274"/>
    </source>
</evidence>
<dbReference type="GO" id="GO:0006355">
    <property type="term" value="P:regulation of DNA-templated transcription"/>
    <property type="evidence" value="ECO:0007669"/>
    <property type="project" value="InterPro"/>
</dbReference>
<name>A0A674J2H4_9SAUR</name>
<dbReference type="Proteomes" id="UP000472274">
    <property type="component" value="Unplaced"/>
</dbReference>
<dbReference type="Ensembl" id="ENSTMTT00000015307.1">
    <property type="protein sequence ID" value="ENSTMTP00000014798.1"/>
    <property type="gene ID" value="ENSTMTG00000010775.1"/>
</dbReference>
<dbReference type="PROSITE" id="PS50805">
    <property type="entry name" value="KRAB"/>
    <property type="match status" value="1"/>
</dbReference>
<accession>A0A674J2H4</accession>
<dbReference type="SUPFAM" id="SSF109640">
    <property type="entry name" value="KRAB domain (Kruppel-associated box)"/>
    <property type="match status" value="1"/>
</dbReference>
<dbReference type="AlphaFoldDB" id="A0A674J2H4"/>
<dbReference type="Pfam" id="PF01352">
    <property type="entry name" value="KRAB"/>
    <property type="match status" value="1"/>
</dbReference>
<dbReference type="InterPro" id="IPR036051">
    <property type="entry name" value="KRAB_dom_sf"/>
</dbReference>
<dbReference type="CDD" id="cd07765">
    <property type="entry name" value="KRAB_A-box"/>
    <property type="match status" value="1"/>
</dbReference>
<keyword evidence="3" id="KW-1185">Reference proteome</keyword>
<dbReference type="Gene3D" id="6.10.140.140">
    <property type="match status" value="1"/>
</dbReference>
<protein>
    <recommendedName>
        <fullName evidence="1">KRAB domain-containing protein</fullName>
    </recommendedName>
</protein>
<dbReference type="GeneTree" id="ENSGT01150000289861"/>
<evidence type="ECO:0000259" key="1">
    <source>
        <dbReference type="PROSITE" id="PS50805"/>
    </source>
</evidence>
<feature type="domain" description="KRAB" evidence="1">
    <location>
        <begin position="15"/>
        <end position="95"/>
    </location>
</feature>
<proteinExistence type="predicted"/>
<dbReference type="InParanoid" id="A0A674J2H4"/>
<reference evidence="2" key="2">
    <citation type="submission" date="2025-09" db="UniProtKB">
        <authorList>
            <consortium name="Ensembl"/>
        </authorList>
    </citation>
    <scope>IDENTIFICATION</scope>
</reference>
<sequence>SVPGRNLYQSPLYAGDPQGSAVCFTEGQGALLDPAQRALYRDVMQENYEMVTSLDKGFPKQSGEGAVRVGKVKAQSGWAEGPWIGIRCRGWARVPLPAPGRVAQTRSWGAACLG</sequence>
<dbReference type="InterPro" id="IPR001909">
    <property type="entry name" value="KRAB"/>
</dbReference>
<evidence type="ECO:0000313" key="2">
    <source>
        <dbReference type="Ensembl" id="ENSTMTP00000014798.1"/>
    </source>
</evidence>
<organism evidence="2 3">
    <name type="scientific">Terrapene triunguis</name>
    <name type="common">Three-toed box turtle</name>
    <dbReference type="NCBI Taxonomy" id="2587831"/>
    <lineage>
        <taxon>Eukaryota</taxon>
        <taxon>Metazoa</taxon>
        <taxon>Chordata</taxon>
        <taxon>Craniata</taxon>
        <taxon>Vertebrata</taxon>
        <taxon>Euteleostomi</taxon>
        <taxon>Archelosauria</taxon>
        <taxon>Testudinata</taxon>
        <taxon>Testudines</taxon>
        <taxon>Cryptodira</taxon>
        <taxon>Durocryptodira</taxon>
        <taxon>Testudinoidea</taxon>
        <taxon>Emydidae</taxon>
        <taxon>Terrapene</taxon>
    </lineage>
</organism>
<reference evidence="2" key="1">
    <citation type="submission" date="2025-08" db="UniProtKB">
        <authorList>
            <consortium name="Ensembl"/>
        </authorList>
    </citation>
    <scope>IDENTIFICATION</scope>
</reference>
<dbReference type="SMART" id="SM00349">
    <property type="entry name" value="KRAB"/>
    <property type="match status" value="1"/>
</dbReference>